<accession>A0A4Y3KT40</accession>
<gene>
    <name evidence="3" type="ORF">CCE01nite_11020</name>
</gene>
<evidence type="ECO:0000313" key="3">
    <source>
        <dbReference type="EMBL" id="GEA87153.1"/>
    </source>
</evidence>
<comment type="caution">
    <text evidence="3">The sequence shown here is derived from an EMBL/GenBank/DDBJ whole genome shotgun (WGS) entry which is preliminary data.</text>
</comment>
<keyword evidence="4" id="KW-1185">Reference proteome</keyword>
<evidence type="ECO:0000256" key="1">
    <source>
        <dbReference type="SAM" id="MobiDB-lite"/>
    </source>
</evidence>
<evidence type="ECO:0008006" key="5">
    <source>
        <dbReference type="Google" id="ProtNLM"/>
    </source>
</evidence>
<dbReference type="Proteomes" id="UP000317046">
    <property type="component" value="Unassembled WGS sequence"/>
</dbReference>
<dbReference type="EMBL" id="BJLR01000011">
    <property type="protein sequence ID" value="GEA87153.1"/>
    <property type="molecule type" value="Genomic_DNA"/>
</dbReference>
<dbReference type="RefSeq" id="WP_141372058.1">
    <property type="nucleotide sequence ID" value="NZ_BJLR01000011.1"/>
</dbReference>
<evidence type="ECO:0000256" key="2">
    <source>
        <dbReference type="SAM" id="SignalP"/>
    </source>
</evidence>
<feature type="compositionally biased region" description="Pro residues" evidence="1">
    <location>
        <begin position="614"/>
        <end position="628"/>
    </location>
</feature>
<feature type="signal peptide" evidence="2">
    <location>
        <begin position="1"/>
        <end position="19"/>
    </location>
</feature>
<name>A0A4Y3KT40_9CELL</name>
<reference evidence="3" key="1">
    <citation type="submission" date="2019-06" db="EMBL/GenBank/DDBJ databases">
        <title>Whole genome shotgun sequence of Cellulomonas cellasea NBRC 3753.</title>
        <authorList>
            <person name="Hosoyama A."/>
            <person name="Uohara A."/>
            <person name="Ohji S."/>
            <person name="Ichikawa N."/>
        </authorList>
    </citation>
    <scope>NUCLEOTIDE SEQUENCE [LARGE SCALE GENOMIC DNA]</scope>
    <source>
        <strain evidence="3">NBRC 3753</strain>
    </source>
</reference>
<feature type="chain" id="PRO_5021390222" description="Transglutaminase-like domain-containing protein" evidence="2">
    <location>
        <begin position="20"/>
        <end position="1354"/>
    </location>
</feature>
<keyword evidence="2" id="KW-0732">Signal</keyword>
<protein>
    <recommendedName>
        <fullName evidence="5">Transglutaminase-like domain-containing protein</fullName>
    </recommendedName>
</protein>
<feature type="region of interest" description="Disordered" evidence="1">
    <location>
        <begin position="614"/>
        <end position="643"/>
    </location>
</feature>
<evidence type="ECO:0000313" key="4">
    <source>
        <dbReference type="Proteomes" id="UP000317046"/>
    </source>
</evidence>
<sequence>MAAVAVAALGALGAVPVAAAQTPSLAPPPTVAGASPVPAAVAPVAAVPANAVPVAAAPVPAAPVDALPVDALPVAALPVAAPDAAEPPADRDLPSDAPEQRGRLRALAAGTQLTFDEAAREARLRVDEGGSLDQYLYGPGPITFDIDLEGIDPQAAGGQPIELRMWVFDVDQAGGGECGPEVDTVSVNGTRVGTLTGADSHWILNTFSVPPGVLGSGSNAFRVDIDTAGTGCWAVQVDWAEVTVPFAIAHLATDATDDVDVLRGLSEDEIPDTVFERAFQPDGTLGAPTKVDVIADAMNDQPWFGGPTAGTFTYEYTIDAWPSRPDWEPTVLPSWEFSGGGGSGSGPPAGISGWEGEVEITLPQRTGVYDLTVKLEVRKGETSLTKQERTHTVYVLLGEPVSSWRPGLPSTGTPKTGWLDFAFDRGAAGRATPEDVALALNSGVYGNPKRWTYSGSIALDSAQALIEGTGTLGQCTTFRDVWITLARSVGVDASYEDTSPKYDFLTHTRPALDGNASANSAPSGGGAADRWWFGSHSWGTYGGKRYDPTFGVTGDAGMAAFERDGMACRLGGRIGPSVYRCTPLGGGPVDFELTHLGTRNAAGWPQSTYRTIPPAPAPVPLAPAPAPAPQGQDPAPQEDDAAVQALAAATDRGEDTDGNGQFEHLRLDLPVVVPAAGEHLVDLALSAPDGTYLTRGTLDPAGDVNVVVHATLPAGESVVPVFFPGEVLRASGVDGPYTVNGTVAAADGTLVASVSLTTQAYDATAFQGPLAEVGTITDEVEAGGLRVHVPVTATGSGLASVGVQLFAGGTQVGGARQDLTLVAGAVQDVVLDLDGAPVWALGVDGPYTVFLTVEDLTSARTLTHTTAAYDADDFAPPPVHVGAEVTDAGVDADADGRFDTLDVTASVAALTAGDVTVHGALVAPDGTSIATVTTTVSATTSPQDVTLRFAGPDVALAGRDGPYDVALAVSDSAGVPQMTRVHGTAPYTAAQFDPPAASLTGTYADSAVDTNADGHPDVLRVEVGVTLDAPADVTLRGTLADATGAGLVSATTSAALPAGGGTLVLDLDGGVLAARGVDGPYTLTGIELGRTGEAPEVLALGVHTTAAYAAAAFRSGGGLVIETVADRGVDSDGDGLFEQLAVDVTVDVQEEDLYSVNGRLIDAAGEEIQWKGSAVLLEPGQGVLTLLYDGRLISGRGVDGPYRVESLTVYADPASAVTLREPYPTAAYTWQQFELGAAVVGHVLSDGVPVEGVAVAVPGLAYDVTDAAGTYRLALPGGGSYEVVLGADAALAPWRILVDGAQQATGTRVGVTVADGSTTTVDFERGDDASVTEYLTRVYYRGVLGRDPDPSGLQ</sequence>
<proteinExistence type="predicted"/>
<organism evidence="3 4">
    <name type="scientific">Cellulomonas cellasea</name>
    <dbReference type="NCBI Taxonomy" id="43670"/>
    <lineage>
        <taxon>Bacteria</taxon>
        <taxon>Bacillati</taxon>
        <taxon>Actinomycetota</taxon>
        <taxon>Actinomycetes</taxon>
        <taxon>Micrococcales</taxon>
        <taxon>Cellulomonadaceae</taxon>
        <taxon>Cellulomonas</taxon>
    </lineage>
</organism>